<feature type="transmembrane region" description="Helical" evidence="5">
    <location>
        <begin position="332"/>
        <end position="356"/>
    </location>
</feature>
<dbReference type="EMBL" id="SPDS01000001">
    <property type="protein sequence ID" value="TFH55857.1"/>
    <property type="molecule type" value="Genomic_DNA"/>
</dbReference>
<dbReference type="PROSITE" id="PS50850">
    <property type="entry name" value="MFS"/>
    <property type="match status" value="1"/>
</dbReference>
<feature type="transmembrane region" description="Helical" evidence="5">
    <location>
        <begin position="295"/>
        <end position="320"/>
    </location>
</feature>
<organism evidence="7 8">
    <name type="scientific">Glutamicibacter arilaitensis</name>
    <dbReference type="NCBI Taxonomy" id="256701"/>
    <lineage>
        <taxon>Bacteria</taxon>
        <taxon>Bacillati</taxon>
        <taxon>Actinomycetota</taxon>
        <taxon>Actinomycetes</taxon>
        <taxon>Micrococcales</taxon>
        <taxon>Micrococcaceae</taxon>
        <taxon>Glutamicibacter</taxon>
    </lineage>
</organism>
<evidence type="ECO:0000256" key="1">
    <source>
        <dbReference type="ARBA" id="ARBA00004651"/>
    </source>
</evidence>
<feature type="transmembrane region" description="Helical" evidence="5">
    <location>
        <begin position="7"/>
        <end position="31"/>
    </location>
</feature>
<protein>
    <submittedName>
        <fullName evidence="7">MFS transporter</fullName>
    </submittedName>
</protein>
<comment type="subcellular location">
    <subcellularLocation>
        <location evidence="1">Cell membrane</location>
        <topology evidence="1">Multi-pass membrane protein</topology>
    </subcellularLocation>
</comment>
<dbReference type="PANTHER" id="PTHR23531">
    <property type="entry name" value="QUINOLENE RESISTANCE PROTEIN NORA"/>
    <property type="match status" value="1"/>
</dbReference>
<evidence type="ECO:0000256" key="5">
    <source>
        <dbReference type="SAM" id="Phobius"/>
    </source>
</evidence>
<comment type="caution">
    <text evidence="7">The sequence shown here is derived from an EMBL/GenBank/DDBJ whole genome shotgun (WGS) entry which is preliminary data.</text>
</comment>
<evidence type="ECO:0000313" key="8">
    <source>
        <dbReference type="Proteomes" id="UP000297638"/>
    </source>
</evidence>
<dbReference type="Pfam" id="PF07690">
    <property type="entry name" value="MFS_1"/>
    <property type="match status" value="1"/>
</dbReference>
<dbReference type="InterPro" id="IPR052714">
    <property type="entry name" value="MFS_Exporter"/>
</dbReference>
<dbReference type="InterPro" id="IPR036259">
    <property type="entry name" value="MFS_trans_sf"/>
</dbReference>
<feature type="transmembrane region" description="Helical" evidence="5">
    <location>
        <begin position="267"/>
        <end position="289"/>
    </location>
</feature>
<dbReference type="Gene3D" id="1.20.1250.20">
    <property type="entry name" value="MFS general substrate transporter like domains"/>
    <property type="match status" value="1"/>
</dbReference>
<feature type="transmembrane region" description="Helical" evidence="5">
    <location>
        <begin position="213"/>
        <end position="233"/>
    </location>
</feature>
<evidence type="ECO:0000259" key="6">
    <source>
        <dbReference type="PROSITE" id="PS50850"/>
    </source>
</evidence>
<keyword evidence="2 5" id="KW-0812">Transmembrane</keyword>
<dbReference type="RefSeq" id="WP_134779161.1">
    <property type="nucleotide sequence ID" value="NZ_SPDS01000001.1"/>
</dbReference>
<dbReference type="PANTHER" id="PTHR23531:SF1">
    <property type="entry name" value="QUINOLENE RESISTANCE PROTEIN NORA"/>
    <property type="match status" value="1"/>
</dbReference>
<gene>
    <name evidence="7" type="ORF">EXY26_01900</name>
</gene>
<name>A0A4Y8TX62_9MICC</name>
<keyword evidence="4 5" id="KW-0472">Membrane</keyword>
<accession>A0A4Y8TX62</accession>
<evidence type="ECO:0000256" key="3">
    <source>
        <dbReference type="ARBA" id="ARBA00022989"/>
    </source>
</evidence>
<dbReference type="InterPro" id="IPR011701">
    <property type="entry name" value="MFS"/>
</dbReference>
<feature type="transmembrane region" description="Helical" evidence="5">
    <location>
        <begin position="362"/>
        <end position="381"/>
    </location>
</feature>
<feature type="transmembrane region" description="Helical" evidence="5">
    <location>
        <begin position="70"/>
        <end position="96"/>
    </location>
</feature>
<keyword evidence="3 5" id="KW-1133">Transmembrane helix</keyword>
<dbReference type="GO" id="GO:0005886">
    <property type="term" value="C:plasma membrane"/>
    <property type="evidence" value="ECO:0007669"/>
    <property type="project" value="UniProtKB-SubCell"/>
</dbReference>
<evidence type="ECO:0000256" key="4">
    <source>
        <dbReference type="ARBA" id="ARBA00023136"/>
    </source>
</evidence>
<dbReference type="GO" id="GO:0022857">
    <property type="term" value="F:transmembrane transporter activity"/>
    <property type="evidence" value="ECO:0007669"/>
    <property type="project" value="InterPro"/>
</dbReference>
<feature type="transmembrane region" description="Helical" evidence="5">
    <location>
        <begin position="159"/>
        <end position="178"/>
    </location>
</feature>
<dbReference type="InterPro" id="IPR020846">
    <property type="entry name" value="MFS_dom"/>
</dbReference>
<feature type="transmembrane region" description="Helical" evidence="5">
    <location>
        <begin position="43"/>
        <end position="63"/>
    </location>
</feature>
<dbReference type="CDD" id="cd17489">
    <property type="entry name" value="MFS_YfcJ_like"/>
    <property type="match status" value="1"/>
</dbReference>
<dbReference type="AlphaFoldDB" id="A0A4Y8TX62"/>
<feature type="domain" description="Major facilitator superfamily (MFS) profile" evidence="6">
    <location>
        <begin position="5"/>
        <end position="384"/>
    </location>
</feature>
<dbReference type="Proteomes" id="UP000297638">
    <property type="component" value="Unassembled WGS sequence"/>
</dbReference>
<sequence length="390" mass="41575">MYSRTFFALMLSNASLRVATMMLVALVPLYAFDLGLSPAEVGLTSTLYFATAALSRPLAGWLVDAKGRWMAMLLGASFFTIGTGLYLLSLPVWLFLALRALQGAGFSLNSTAVGTLATDIIPEKKLAEGLGILSLEQTVVTIFAPGLALTLREVAGYETAFGVALAFCLMNFLLRIPLAKPAKEVERRRRASMSSAANRGFLQLVEKDAWRPATVMLCFMFGTTCVNTFLAAYGQQQGLGNVGLFFVASGVALAISRLLMGWLRRRMSLTAIVCFGVLFSAGSMALIYFSASMAMLIIAGACFGLGAGVVSPAMNSISVLSAKPEARGRASATYFFALDVSTAVGAWVLGLVASAYSLREVFAVSGVLVLGALLLILWLHCTQRLPRKGF</sequence>
<proteinExistence type="predicted"/>
<feature type="transmembrane region" description="Helical" evidence="5">
    <location>
        <begin position="239"/>
        <end position="260"/>
    </location>
</feature>
<reference evidence="7 8" key="1">
    <citation type="submission" date="2019-03" db="EMBL/GenBank/DDBJ databases">
        <title>Glutamicibacter sp. LJH19 genome.</title>
        <authorList>
            <person name="Sinai Borker S."/>
            <person name="Kumar R."/>
        </authorList>
    </citation>
    <scope>NUCLEOTIDE SEQUENCE [LARGE SCALE GENOMIC DNA]</scope>
    <source>
        <strain evidence="7 8">LJH19</strain>
    </source>
</reference>
<evidence type="ECO:0000256" key="2">
    <source>
        <dbReference type="ARBA" id="ARBA00022692"/>
    </source>
</evidence>
<evidence type="ECO:0000313" key="7">
    <source>
        <dbReference type="EMBL" id="TFH55857.1"/>
    </source>
</evidence>
<dbReference type="SUPFAM" id="SSF103473">
    <property type="entry name" value="MFS general substrate transporter"/>
    <property type="match status" value="1"/>
</dbReference>